<dbReference type="PROSITE" id="PS50181">
    <property type="entry name" value="FBOX"/>
    <property type="match status" value="1"/>
</dbReference>
<dbReference type="OrthoDB" id="906973at2759"/>
<dbReference type="Proteomes" id="UP000288805">
    <property type="component" value="Unassembled WGS sequence"/>
</dbReference>
<proteinExistence type="predicted"/>
<comment type="caution">
    <text evidence="2">The sequence shown here is derived from an EMBL/GenBank/DDBJ whole genome shotgun (WGS) entry which is preliminary data.</text>
</comment>
<feature type="domain" description="F-box" evidence="1">
    <location>
        <begin position="22"/>
        <end position="68"/>
    </location>
</feature>
<dbReference type="InterPro" id="IPR036047">
    <property type="entry name" value="F-box-like_dom_sf"/>
</dbReference>
<dbReference type="Pfam" id="PF00646">
    <property type="entry name" value="F-box"/>
    <property type="match status" value="1"/>
</dbReference>
<dbReference type="CDD" id="cd22157">
    <property type="entry name" value="F-box_AtFBW1-like"/>
    <property type="match status" value="1"/>
</dbReference>
<dbReference type="PANTHER" id="PTHR31672">
    <property type="entry name" value="BNACNNG10540D PROTEIN"/>
    <property type="match status" value="1"/>
</dbReference>
<dbReference type="EMBL" id="QGNW01002621">
    <property type="protein sequence ID" value="RVW14357.1"/>
    <property type="molecule type" value="Genomic_DNA"/>
</dbReference>
<evidence type="ECO:0000313" key="2">
    <source>
        <dbReference type="EMBL" id="RVW14357.1"/>
    </source>
</evidence>
<name>A0A438BTS7_VITVI</name>
<evidence type="ECO:0000259" key="1">
    <source>
        <dbReference type="PROSITE" id="PS50181"/>
    </source>
</evidence>
<sequence length="376" mass="43200">MAHRCRGRKELKAPDKDENCVSAREPFLPQEIVVEILNWMPVKYLLRMKCVCKQWNDLIQDRYFIQKHISLANSRYVYYFNRQKVEGNMDEEDDDKDKSKKETFHLVCGCDGMLLKRSNASQKCLIHNPTTRKILYLPDSDHDLSLSISFSFVPSIGEYKLVSIYEDTATGNEGCEVITVGVDESWRPLQLPNSHGPNQSRRKLSVASAGAAVHCFRVTEVVGEVFEEVVSLDLETECFTSTTLEPGLFSDWKKVWALNWNGRPALAETGREELKVLVIEDYKKKYKLAENKFGVSLGGAKKVMQGDDFVPLVAERGILWVWLRDKKMFGYDIKHGRVRRELSVPEGYHITDTMYIGRESLATLRGMQKQPSFWLV</sequence>
<dbReference type="Gene3D" id="1.20.1280.50">
    <property type="match status" value="1"/>
</dbReference>
<dbReference type="InterPro" id="IPR001810">
    <property type="entry name" value="F-box_dom"/>
</dbReference>
<evidence type="ECO:0000313" key="3">
    <source>
        <dbReference type="Proteomes" id="UP000288805"/>
    </source>
</evidence>
<reference evidence="2 3" key="1">
    <citation type="journal article" date="2018" name="PLoS Genet.">
        <title>Population sequencing reveals clonal diversity and ancestral inbreeding in the grapevine cultivar Chardonnay.</title>
        <authorList>
            <person name="Roach M.J."/>
            <person name="Johnson D.L."/>
            <person name="Bohlmann J."/>
            <person name="van Vuuren H.J."/>
            <person name="Jones S.J."/>
            <person name="Pretorius I.S."/>
            <person name="Schmidt S.A."/>
            <person name="Borneman A.R."/>
        </authorList>
    </citation>
    <scope>NUCLEOTIDE SEQUENCE [LARGE SCALE GENOMIC DNA]</scope>
    <source>
        <strain evidence="3">cv. Chardonnay</strain>
        <tissue evidence="2">Leaf</tissue>
    </source>
</reference>
<dbReference type="InterPro" id="IPR050796">
    <property type="entry name" value="SCF_F-box_component"/>
</dbReference>
<dbReference type="SUPFAM" id="SSF81383">
    <property type="entry name" value="F-box domain"/>
    <property type="match status" value="1"/>
</dbReference>
<dbReference type="InterPro" id="IPR013187">
    <property type="entry name" value="F-box-assoc_dom_typ3"/>
</dbReference>
<dbReference type="PANTHER" id="PTHR31672:SF13">
    <property type="entry name" value="F-BOX PROTEIN CPR30-LIKE"/>
    <property type="match status" value="1"/>
</dbReference>
<dbReference type="Pfam" id="PF08268">
    <property type="entry name" value="FBA_3"/>
    <property type="match status" value="1"/>
</dbReference>
<organism evidence="2 3">
    <name type="scientific">Vitis vinifera</name>
    <name type="common">Grape</name>
    <dbReference type="NCBI Taxonomy" id="29760"/>
    <lineage>
        <taxon>Eukaryota</taxon>
        <taxon>Viridiplantae</taxon>
        <taxon>Streptophyta</taxon>
        <taxon>Embryophyta</taxon>
        <taxon>Tracheophyta</taxon>
        <taxon>Spermatophyta</taxon>
        <taxon>Magnoliopsida</taxon>
        <taxon>eudicotyledons</taxon>
        <taxon>Gunneridae</taxon>
        <taxon>Pentapetalae</taxon>
        <taxon>rosids</taxon>
        <taxon>Vitales</taxon>
        <taxon>Vitaceae</taxon>
        <taxon>Viteae</taxon>
        <taxon>Vitis</taxon>
    </lineage>
</organism>
<dbReference type="SMART" id="SM00256">
    <property type="entry name" value="FBOX"/>
    <property type="match status" value="1"/>
</dbReference>
<protein>
    <submittedName>
        <fullName evidence="2">Putative F-box protein</fullName>
    </submittedName>
</protein>
<gene>
    <name evidence="2" type="primary">VvCHDh001180_0</name>
    <name evidence="2" type="ORF">CK203_097424</name>
</gene>
<accession>A0A438BTS7</accession>
<dbReference type="AlphaFoldDB" id="A0A438BTS7"/>